<organism evidence="1 2">
    <name type="scientific">Trifolium pratense</name>
    <name type="common">Red clover</name>
    <dbReference type="NCBI Taxonomy" id="57577"/>
    <lineage>
        <taxon>Eukaryota</taxon>
        <taxon>Viridiplantae</taxon>
        <taxon>Streptophyta</taxon>
        <taxon>Embryophyta</taxon>
        <taxon>Tracheophyta</taxon>
        <taxon>Spermatophyta</taxon>
        <taxon>Magnoliopsida</taxon>
        <taxon>eudicotyledons</taxon>
        <taxon>Gunneridae</taxon>
        <taxon>Pentapetalae</taxon>
        <taxon>rosids</taxon>
        <taxon>fabids</taxon>
        <taxon>Fabales</taxon>
        <taxon>Fabaceae</taxon>
        <taxon>Papilionoideae</taxon>
        <taxon>50 kb inversion clade</taxon>
        <taxon>NPAAA clade</taxon>
        <taxon>Hologalegina</taxon>
        <taxon>IRL clade</taxon>
        <taxon>Trifolieae</taxon>
        <taxon>Trifolium</taxon>
    </lineage>
</organism>
<keyword evidence="1" id="KW-0675">Receptor</keyword>
<evidence type="ECO:0000313" key="1">
    <source>
        <dbReference type="EMBL" id="PNY02066.1"/>
    </source>
</evidence>
<evidence type="ECO:0000313" key="2">
    <source>
        <dbReference type="Proteomes" id="UP000236291"/>
    </source>
</evidence>
<dbReference type="AlphaFoldDB" id="A0A2K3NGA4"/>
<reference evidence="1 2" key="1">
    <citation type="journal article" date="2014" name="Am. J. Bot.">
        <title>Genome assembly and annotation for red clover (Trifolium pratense; Fabaceae).</title>
        <authorList>
            <person name="Istvanek J."/>
            <person name="Jaros M."/>
            <person name="Krenek A."/>
            <person name="Repkova J."/>
        </authorList>
    </citation>
    <scope>NUCLEOTIDE SEQUENCE [LARGE SCALE GENOMIC DNA]</scope>
    <source>
        <strain evidence="2">cv. Tatra</strain>
        <tissue evidence="1">Young leaves</tissue>
    </source>
</reference>
<proteinExistence type="predicted"/>
<sequence length="260" mass="28640">MWKLRNSVIFKGHILDASMLLEEVRITSWVWILCLVFKALHHELFLVRHGAGGAKLNAPCSTGSCASLGCVAPSLGLQFSIDSGTESGSLPIVESSFLVVVAGHHARLDASASGSMFCRVLQHLLILIHFDLIASIHLSHTSKGLLVWFYLRIHNNWRLPWGKGLNGLSTMGSKWEIEKFTGNNDFGLWKVKVRAILTQQKCAEALLGIANMPNILSAAEKTEMNDKALSVIISCLADNMLREVAKEMTVAAMWTKLYAL</sequence>
<protein>
    <submittedName>
        <fullName evidence="1">Glutamate receptor</fullName>
    </submittedName>
</protein>
<dbReference type="Proteomes" id="UP000236291">
    <property type="component" value="Unassembled WGS sequence"/>
</dbReference>
<dbReference type="EMBL" id="ASHM01020882">
    <property type="protein sequence ID" value="PNY02066.1"/>
    <property type="molecule type" value="Genomic_DNA"/>
</dbReference>
<accession>A0A2K3NGA4</accession>
<gene>
    <name evidence="1" type="ORF">L195_g025370</name>
</gene>
<reference evidence="1 2" key="2">
    <citation type="journal article" date="2017" name="Front. Plant Sci.">
        <title>Gene Classification and Mining of Molecular Markers Useful in Red Clover (Trifolium pratense) Breeding.</title>
        <authorList>
            <person name="Istvanek J."/>
            <person name="Dluhosova J."/>
            <person name="Dluhos P."/>
            <person name="Patkova L."/>
            <person name="Nedelnik J."/>
            <person name="Repkova J."/>
        </authorList>
    </citation>
    <scope>NUCLEOTIDE SEQUENCE [LARGE SCALE GENOMIC DNA]</scope>
    <source>
        <strain evidence="2">cv. Tatra</strain>
        <tissue evidence="1">Young leaves</tissue>
    </source>
</reference>
<comment type="caution">
    <text evidence="1">The sequence shown here is derived from an EMBL/GenBank/DDBJ whole genome shotgun (WGS) entry which is preliminary data.</text>
</comment>
<name>A0A2K3NGA4_TRIPR</name>